<accession>A0A2H5BQ47</accession>
<dbReference type="Proteomes" id="UP000240283">
    <property type="component" value="Segment"/>
</dbReference>
<sequence>MKDIDFSKSHCGVMLCTLSQTLEFMPELEQVLEELTPELEMGWDDYLIDVKVHMLMPNQFPCIPNWHFDFRPRDENGELDKSFDVNGELPKMYMWLSGSPLTLYKSRDGEEYEKPAKQWHSFTQADLHRGQMSEEHTWRCFIRVIPKKFVHGFTKNVGTRRIHTQVYCDSRTFHW</sequence>
<name>A0A2H5BQ47_9CAUD</name>
<evidence type="ECO:0000313" key="2">
    <source>
        <dbReference type="Proteomes" id="UP000240283"/>
    </source>
</evidence>
<proteinExistence type="predicted"/>
<keyword evidence="2" id="KW-1185">Reference proteome</keyword>
<organism evidence="1 2">
    <name type="scientific">Vibrio phage Vp_R1</name>
    <dbReference type="NCBI Taxonomy" id="2059867"/>
    <lineage>
        <taxon>Viruses</taxon>
        <taxon>Duplodnaviria</taxon>
        <taxon>Heunggongvirae</taxon>
        <taxon>Uroviricota</taxon>
        <taxon>Caudoviricetes</taxon>
        <taxon>Grimontviridae</taxon>
        <taxon>Dalianvirus</taxon>
        <taxon>Dalianvirus R1</taxon>
    </lineage>
</organism>
<protein>
    <submittedName>
        <fullName evidence="1">Uncharacterized protein</fullName>
    </submittedName>
</protein>
<gene>
    <name evidence="1" type="ORF">VPR_093</name>
</gene>
<reference evidence="1 2" key="1">
    <citation type="submission" date="2017-12" db="EMBL/GenBank/DDBJ databases">
        <title>Genomic analysis of a novel phage Vp_R1 lytic to Vibrio parahaemolyticus.</title>
        <authorList>
            <person name="Ren H."/>
            <person name="Li Z."/>
        </authorList>
    </citation>
    <scope>NUCLEOTIDE SEQUENCE [LARGE SCALE GENOMIC DNA]</scope>
</reference>
<dbReference type="EMBL" id="MG603697">
    <property type="protein sequence ID" value="AUG88457.1"/>
    <property type="molecule type" value="Genomic_DNA"/>
</dbReference>
<evidence type="ECO:0000313" key="1">
    <source>
        <dbReference type="EMBL" id="AUG88457.1"/>
    </source>
</evidence>